<dbReference type="AlphaFoldDB" id="A0AB73LLA6"/>
<dbReference type="Proteomes" id="UP000189337">
    <property type="component" value="Unassembled WGS sequence"/>
</dbReference>
<dbReference type="InterPro" id="IPR029471">
    <property type="entry name" value="HNH_5"/>
</dbReference>
<proteinExistence type="predicted"/>
<accession>A0AB73LLA6</accession>
<evidence type="ECO:0000259" key="1">
    <source>
        <dbReference type="Pfam" id="PF14279"/>
    </source>
</evidence>
<keyword evidence="2" id="KW-0378">Hydrolase</keyword>
<comment type="caution">
    <text evidence="2">The sequence shown here is derived from an EMBL/GenBank/DDBJ whole genome shotgun (WGS) entry which is preliminary data.</text>
</comment>
<dbReference type="EMBL" id="MTSU01000017">
    <property type="protein sequence ID" value="ONF91803.1"/>
    <property type="molecule type" value="Genomic_DNA"/>
</dbReference>
<dbReference type="GO" id="GO:0004519">
    <property type="term" value="F:endonuclease activity"/>
    <property type="evidence" value="ECO:0007669"/>
    <property type="project" value="UniProtKB-KW"/>
</dbReference>
<protein>
    <submittedName>
        <fullName evidence="2">HNH endonuclease</fullName>
    </submittedName>
</protein>
<dbReference type="RefSeq" id="WP_076637909.1">
    <property type="nucleotide sequence ID" value="NZ_MTSU01000017.1"/>
</dbReference>
<gene>
    <name evidence="2" type="ORF">BWD14_15935</name>
</gene>
<sequence>MEHNPSIIDFKNILIIGNRIKENSCVICRRAFLDKIKPSKEHLFPESIGGTIIASGIYCIECNSTLGMSIDKDLFENFQFPATVLNVFRSNSNPLPNFKVKLRNSKDQKKIAVIKPGGLIHWDKWIEEEISKEKRKIKIWGNTKQEILNKARKVEKSLRARKKPFHKGAIQEVDRSIILTESLVDFDLSFSSGNLNVLLSILKMAYTYCLKENVPFEFINHIPALLKKEEKRLGIVIPYPYPPLATENISKLNIYHSILLAGIPEQKVLFAVVELFSCFNFHVFLSSRYEGPDFATFISQNCITGEPKSEPRPVLNYESFVSPRSLSEHQLKEEFEKQVNPFRLLIDQIIWSHLLGKKLDFDFGPLKRGEYINDSRLQEILVQRRHPYPTLEILNH</sequence>
<reference evidence="2 3" key="1">
    <citation type="submission" date="2017-01" db="EMBL/GenBank/DDBJ databases">
        <title>Comparative genomic analysis of Brazilian Leptospira santarosai.</title>
        <authorList>
            <person name="Moreno L.Z."/>
            <person name="Miraglia F."/>
            <person name="Kremer F.S."/>
            <person name="Eslabao M.R."/>
            <person name="Lilenbaum W."/>
            <person name="Dellagostin O.A."/>
            <person name="Moreno A.M."/>
        </authorList>
    </citation>
    <scope>NUCLEOTIDE SEQUENCE [LARGE SCALE GENOMIC DNA]</scope>
    <source>
        <strain evidence="2 3">M52/8-19</strain>
    </source>
</reference>
<organism evidence="2 3">
    <name type="scientific">Leptospira santarosai</name>
    <dbReference type="NCBI Taxonomy" id="28183"/>
    <lineage>
        <taxon>Bacteria</taxon>
        <taxon>Pseudomonadati</taxon>
        <taxon>Spirochaetota</taxon>
        <taxon>Spirochaetia</taxon>
        <taxon>Leptospirales</taxon>
        <taxon>Leptospiraceae</taxon>
        <taxon>Leptospira</taxon>
    </lineage>
</organism>
<keyword evidence="2" id="KW-0540">Nuclease</keyword>
<feature type="domain" description="HNH endonuclease 5" evidence="1">
    <location>
        <begin position="25"/>
        <end position="78"/>
    </location>
</feature>
<evidence type="ECO:0000313" key="2">
    <source>
        <dbReference type="EMBL" id="ONF91803.1"/>
    </source>
</evidence>
<evidence type="ECO:0000313" key="3">
    <source>
        <dbReference type="Proteomes" id="UP000189337"/>
    </source>
</evidence>
<dbReference type="Pfam" id="PF14279">
    <property type="entry name" value="HNH_5"/>
    <property type="match status" value="1"/>
</dbReference>
<name>A0AB73LLA6_9LEPT</name>
<keyword evidence="2" id="KW-0255">Endonuclease</keyword>